<protein>
    <submittedName>
        <fullName evidence="1">Uncharacterized protein</fullName>
    </submittedName>
</protein>
<organism evidence="1 2">
    <name type="scientific">Geotrichum galactomycetum</name>
    <dbReference type="NCBI Taxonomy" id="27317"/>
    <lineage>
        <taxon>Eukaryota</taxon>
        <taxon>Fungi</taxon>
        <taxon>Dikarya</taxon>
        <taxon>Ascomycota</taxon>
        <taxon>Saccharomycotina</taxon>
        <taxon>Dipodascomycetes</taxon>
        <taxon>Dipodascales</taxon>
        <taxon>Dipodascaceae</taxon>
        <taxon>Geotrichum</taxon>
    </lineage>
</organism>
<comment type="caution">
    <text evidence="1">The sequence shown here is derived from an EMBL/GenBank/DDBJ whole genome shotgun (WGS) entry which is preliminary data.</text>
</comment>
<dbReference type="EMBL" id="QVQA01000433">
    <property type="protein sequence ID" value="KAF5092340.1"/>
    <property type="molecule type" value="Genomic_DNA"/>
</dbReference>
<name>A0ACB6UXX6_9ASCO</name>
<proteinExistence type="predicted"/>
<gene>
    <name evidence="1" type="ORF">D0Z00_004632</name>
</gene>
<sequence>MENSAPIINNELASSVKKISLEPTASDSTIESSPVPTPSEQAELAPSTAVPIVKISSNDDDDDFPLDVSDPIATAVSNLGGITKAPKTHIKFSSAETEANTNANSYFGPGGIGSPLIDASSGRHSRFAGSTDADVSDIDERSRSRTQNRSRSRSRGPHSAHWGVEGHFIDPNSPSAAFEHRVAFDTFDNKNATDFSLTLRSKHEDYQYTRLSRTFLCGTDKNKYSDNAISWLLNELADDGDEIVCLRVIDSTSKIANTSSDKASEEKIYREEAHEFLEHIMAKNTKGRKISLVLEFALGDVQSLIKRMIQIYEPSVLVVGTKGRSIEGFKGLLPGSVSKWCLQHSPIPVVVVKPTQKRENKKAKREANPNKLAYIDMIAAHPDEPTKVYNLHSSSGMLSPQLPSFLKHAGLSVSTPTLFGSSSSSLVSGSVSPARSPRGDNVASDVPERLGRFDRVRARSPLGTNRS</sequence>
<reference evidence="1 2" key="1">
    <citation type="journal article" date="2020" name="Front. Microbiol.">
        <title>Phenotypic and Genetic Characterization of the Cheese Ripening Yeast Geotrichum candidum.</title>
        <authorList>
            <person name="Perkins V."/>
            <person name="Vignola S."/>
            <person name="Lessard M.H."/>
            <person name="Plante P.L."/>
            <person name="Corbeil J."/>
            <person name="Dugat-Bony E."/>
            <person name="Frenette M."/>
            <person name="Labrie S."/>
        </authorList>
    </citation>
    <scope>NUCLEOTIDE SEQUENCE [LARGE SCALE GENOMIC DNA]</scope>
    <source>
        <strain evidence="1 2">LMA-1147</strain>
    </source>
</reference>
<dbReference type="Proteomes" id="UP000744676">
    <property type="component" value="Unassembled WGS sequence"/>
</dbReference>
<evidence type="ECO:0000313" key="2">
    <source>
        <dbReference type="Proteomes" id="UP000744676"/>
    </source>
</evidence>
<evidence type="ECO:0000313" key="1">
    <source>
        <dbReference type="EMBL" id="KAF5092340.1"/>
    </source>
</evidence>
<keyword evidence="2" id="KW-1185">Reference proteome</keyword>
<accession>A0ACB6UXX6</accession>